<dbReference type="NCBIfam" id="TIGR02962">
    <property type="entry name" value="hdxy_isourate"/>
    <property type="match status" value="1"/>
</dbReference>
<dbReference type="CDD" id="cd05822">
    <property type="entry name" value="TLP_HIUase"/>
    <property type="match status" value="1"/>
</dbReference>
<evidence type="ECO:0000256" key="7">
    <source>
        <dbReference type="ARBA" id="ARBA00022631"/>
    </source>
</evidence>
<comment type="caution">
    <text evidence="12">The sequence shown here is derived from an EMBL/GenBank/DDBJ whole genome shotgun (WGS) entry which is preliminary data.</text>
</comment>
<dbReference type="AlphaFoldDB" id="A0A2N5DY99"/>
<feature type="domain" description="Transthyretin/hydroxyisourate hydrolase" evidence="11">
    <location>
        <begin position="4"/>
        <end position="110"/>
    </location>
</feature>
<evidence type="ECO:0000256" key="8">
    <source>
        <dbReference type="ARBA" id="ARBA00022801"/>
    </source>
</evidence>
<sequence>MSTITTHILDTALGQPAAGVAVWLAQIVDGQEQVIARSETNRDGRVTDLTPDPLPGGHYRLCADIGGYFARDGRASLYLTAMLDVQIDAAQAHYHLPLLIAPYAYSTYRGS</sequence>
<dbReference type="Pfam" id="PF00576">
    <property type="entry name" value="Transthyretin"/>
    <property type="match status" value="1"/>
</dbReference>
<dbReference type="EC" id="3.5.2.17" evidence="5 10"/>
<evidence type="ECO:0000313" key="12">
    <source>
        <dbReference type="EMBL" id="PLR32553.1"/>
    </source>
</evidence>
<dbReference type="SUPFAM" id="SSF49472">
    <property type="entry name" value="Transthyretin (synonym: prealbumin)"/>
    <property type="match status" value="1"/>
</dbReference>
<reference evidence="12 13" key="1">
    <citation type="submission" date="2017-12" db="EMBL/GenBank/DDBJ databases">
        <title>Characterization of six clinical isolates of Enterochimera gen. nov., a novel genus of the Yersiniaciae family and the three species Enterochimera arupensis sp. nov., Enterochimera coloradensis sp. nov, and Enterochimera californica sp. nov.</title>
        <authorList>
            <person name="Rossi A."/>
            <person name="Fisher M."/>
        </authorList>
    </citation>
    <scope>NUCLEOTIDE SEQUENCE [LARGE SCALE GENOMIC DNA]</scope>
    <source>
        <strain evidence="13">2015-Iso6</strain>
    </source>
</reference>
<accession>A0A2N5DY99</accession>
<keyword evidence="7 10" id="KW-0659">Purine metabolism</keyword>
<comment type="function">
    <text evidence="2">Catalyzes the hydrolysis of 5-hydroxyisourate (HIU) to 2-oxo-4-hydroxy-4-carboxy-5-ureidoimidazoline (OHCU).</text>
</comment>
<comment type="subunit">
    <text evidence="4 10">Homotetramer.</text>
</comment>
<gene>
    <name evidence="12" type="primary">uraH</name>
    <name evidence="12" type="ORF">CYR55_18375</name>
</gene>
<evidence type="ECO:0000256" key="10">
    <source>
        <dbReference type="RuleBase" id="RU361270"/>
    </source>
</evidence>
<evidence type="ECO:0000256" key="2">
    <source>
        <dbReference type="ARBA" id="ARBA00002704"/>
    </source>
</evidence>
<name>A0A2N5DY99_9GAMM</name>
<dbReference type="GO" id="GO:0006144">
    <property type="term" value="P:purine nucleobase metabolic process"/>
    <property type="evidence" value="ECO:0007669"/>
    <property type="project" value="UniProtKB-KW"/>
</dbReference>
<protein>
    <recommendedName>
        <fullName evidence="6 10">5-hydroxyisourate hydrolase</fullName>
        <shortName evidence="10">HIU hydrolase</shortName>
        <shortName evidence="10">HIUHase</shortName>
        <ecNumber evidence="5 10">3.5.2.17</ecNumber>
    </recommendedName>
</protein>
<dbReference type="GO" id="GO:0033971">
    <property type="term" value="F:hydroxyisourate hydrolase activity"/>
    <property type="evidence" value="ECO:0007669"/>
    <property type="project" value="UniProtKB-EC"/>
</dbReference>
<dbReference type="InterPro" id="IPR036817">
    <property type="entry name" value="Transthyretin/HIU_hydrolase_sf"/>
</dbReference>
<dbReference type="OrthoDB" id="9792386at2"/>
<evidence type="ECO:0000256" key="4">
    <source>
        <dbReference type="ARBA" id="ARBA00011881"/>
    </source>
</evidence>
<evidence type="ECO:0000256" key="9">
    <source>
        <dbReference type="PIRSR" id="PIRSR600895-51"/>
    </source>
</evidence>
<dbReference type="RefSeq" id="WP_101817816.1">
    <property type="nucleotide sequence ID" value="NZ_PJZF01000020.1"/>
</dbReference>
<evidence type="ECO:0000256" key="1">
    <source>
        <dbReference type="ARBA" id="ARBA00001043"/>
    </source>
</evidence>
<dbReference type="InterPro" id="IPR014306">
    <property type="entry name" value="Hydroxyisourate_hydrolase"/>
</dbReference>
<evidence type="ECO:0000256" key="3">
    <source>
        <dbReference type="ARBA" id="ARBA00009850"/>
    </source>
</evidence>
<evidence type="ECO:0000256" key="6">
    <source>
        <dbReference type="ARBA" id="ARBA00017539"/>
    </source>
</evidence>
<dbReference type="InterPro" id="IPR023418">
    <property type="entry name" value="Thyroxine_BS"/>
</dbReference>
<dbReference type="InterPro" id="IPR023416">
    <property type="entry name" value="Transthyretin/HIU_hydrolase_d"/>
</dbReference>
<dbReference type="Gene3D" id="2.60.40.180">
    <property type="entry name" value="Transthyretin/hydroxyisourate hydrolase domain"/>
    <property type="match status" value="1"/>
</dbReference>
<dbReference type="Proteomes" id="UP000234240">
    <property type="component" value="Unassembled WGS sequence"/>
</dbReference>
<keyword evidence="8 10" id="KW-0378">Hydrolase</keyword>
<proteinExistence type="inferred from homology"/>
<organism evidence="12 13">
    <name type="scientific">Chimaeribacter californicus</name>
    <dbReference type="NCBI Taxonomy" id="2060067"/>
    <lineage>
        <taxon>Bacteria</taxon>
        <taxon>Pseudomonadati</taxon>
        <taxon>Pseudomonadota</taxon>
        <taxon>Gammaproteobacteria</taxon>
        <taxon>Enterobacterales</taxon>
        <taxon>Yersiniaceae</taxon>
        <taxon>Chimaeribacter</taxon>
    </lineage>
</organism>
<dbReference type="PRINTS" id="PR00189">
    <property type="entry name" value="TRNSTHYRETIN"/>
</dbReference>
<evidence type="ECO:0000259" key="11">
    <source>
        <dbReference type="Pfam" id="PF00576"/>
    </source>
</evidence>
<comment type="similarity">
    <text evidence="3 10">Belongs to the transthyretin family. 5-hydroxyisourate hydrolase subfamily.</text>
</comment>
<dbReference type="PROSITE" id="PS00768">
    <property type="entry name" value="TRANSTHYRETIN_1"/>
    <property type="match status" value="1"/>
</dbReference>
<keyword evidence="13" id="KW-1185">Reference proteome</keyword>
<dbReference type="EMBL" id="PJZF01000020">
    <property type="protein sequence ID" value="PLR32553.1"/>
    <property type="molecule type" value="Genomic_DNA"/>
</dbReference>
<feature type="binding site" evidence="9">
    <location>
        <position position="108"/>
    </location>
    <ligand>
        <name>substrate</name>
    </ligand>
</feature>
<feature type="binding site" evidence="9">
    <location>
        <position position="45"/>
    </location>
    <ligand>
        <name>substrate</name>
    </ligand>
</feature>
<dbReference type="InterPro" id="IPR000895">
    <property type="entry name" value="Transthyretin/HIU_hydrolase"/>
</dbReference>
<feature type="binding site" evidence="9">
    <location>
        <position position="7"/>
    </location>
    <ligand>
        <name>substrate</name>
    </ligand>
</feature>
<evidence type="ECO:0000313" key="13">
    <source>
        <dbReference type="Proteomes" id="UP000234240"/>
    </source>
</evidence>
<dbReference type="PANTHER" id="PTHR10395">
    <property type="entry name" value="URICASE AND TRANSTHYRETIN-RELATED"/>
    <property type="match status" value="1"/>
</dbReference>
<comment type="catalytic activity">
    <reaction evidence="1 10">
        <text>5-hydroxyisourate + H2O = 5-hydroxy-2-oxo-4-ureido-2,5-dihydro-1H-imidazole-5-carboxylate + H(+)</text>
        <dbReference type="Rhea" id="RHEA:23736"/>
        <dbReference type="ChEBI" id="CHEBI:15377"/>
        <dbReference type="ChEBI" id="CHEBI:15378"/>
        <dbReference type="ChEBI" id="CHEBI:18072"/>
        <dbReference type="ChEBI" id="CHEBI:58639"/>
        <dbReference type="EC" id="3.5.2.17"/>
    </reaction>
</comment>
<dbReference type="PANTHER" id="PTHR10395:SF7">
    <property type="entry name" value="5-HYDROXYISOURATE HYDROLASE"/>
    <property type="match status" value="1"/>
</dbReference>
<evidence type="ECO:0000256" key="5">
    <source>
        <dbReference type="ARBA" id="ARBA00012609"/>
    </source>
</evidence>